<gene>
    <name evidence="2" type="ORF">PILCRDRAFT_817424</name>
</gene>
<feature type="transmembrane region" description="Helical" evidence="1">
    <location>
        <begin position="370"/>
        <end position="392"/>
    </location>
</feature>
<feature type="transmembrane region" description="Helical" evidence="1">
    <location>
        <begin position="237"/>
        <end position="262"/>
    </location>
</feature>
<proteinExistence type="predicted"/>
<dbReference type="InParanoid" id="A0A0C3C6U7"/>
<evidence type="ECO:0000313" key="2">
    <source>
        <dbReference type="EMBL" id="KIM85412.1"/>
    </source>
</evidence>
<dbReference type="OrthoDB" id="3941538at2759"/>
<name>A0A0C3C6U7_PILCF</name>
<dbReference type="EMBL" id="KN832985">
    <property type="protein sequence ID" value="KIM85412.1"/>
    <property type="molecule type" value="Genomic_DNA"/>
</dbReference>
<evidence type="ECO:0000256" key="1">
    <source>
        <dbReference type="SAM" id="Phobius"/>
    </source>
</evidence>
<protein>
    <submittedName>
        <fullName evidence="2">Uncharacterized protein</fullName>
    </submittedName>
</protein>
<evidence type="ECO:0000313" key="3">
    <source>
        <dbReference type="Proteomes" id="UP000054166"/>
    </source>
</evidence>
<feature type="transmembrane region" description="Helical" evidence="1">
    <location>
        <begin position="325"/>
        <end position="349"/>
    </location>
</feature>
<keyword evidence="1" id="KW-0812">Transmembrane</keyword>
<accession>A0A0C3C6U7</accession>
<dbReference type="HOGENOM" id="CLU_547496_0_0_1"/>
<reference evidence="2 3" key="1">
    <citation type="submission" date="2014-04" db="EMBL/GenBank/DDBJ databases">
        <authorList>
            <consortium name="DOE Joint Genome Institute"/>
            <person name="Kuo A."/>
            <person name="Tarkka M."/>
            <person name="Buscot F."/>
            <person name="Kohler A."/>
            <person name="Nagy L.G."/>
            <person name="Floudas D."/>
            <person name="Copeland A."/>
            <person name="Barry K.W."/>
            <person name="Cichocki N."/>
            <person name="Veneault-Fourrey C."/>
            <person name="LaButti K."/>
            <person name="Lindquist E.A."/>
            <person name="Lipzen A."/>
            <person name="Lundell T."/>
            <person name="Morin E."/>
            <person name="Murat C."/>
            <person name="Sun H."/>
            <person name="Tunlid A."/>
            <person name="Henrissat B."/>
            <person name="Grigoriev I.V."/>
            <person name="Hibbett D.S."/>
            <person name="Martin F."/>
            <person name="Nordberg H.P."/>
            <person name="Cantor M.N."/>
            <person name="Hua S.X."/>
        </authorList>
    </citation>
    <scope>NUCLEOTIDE SEQUENCE [LARGE SCALE GENOMIC DNA]</scope>
    <source>
        <strain evidence="2 3">F 1598</strain>
    </source>
</reference>
<keyword evidence="1" id="KW-1133">Transmembrane helix</keyword>
<dbReference type="Proteomes" id="UP000054166">
    <property type="component" value="Unassembled WGS sequence"/>
</dbReference>
<feature type="transmembrane region" description="Helical" evidence="1">
    <location>
        <begin position="274"/>
        <end position="294"/>
    </location>
</feature>
<keyword evidence="3" id="KW-1185">Reference proteome</keyword>
<feature type="transmembrane region" description="Helical" evidence="1">
    <location>
        <begin position="196"/>
        <end position="217"/>
    </location>
</feature>
<dbReference type="AlphaFoldDB" id="A0A0C3C6U7"/>
<organism evidence="2 3">
    <name type="scientific">Piloderma croceum (strain F 1598)</name>
    <dbReference type="NCBI Taxonomy" id="765440"/>
    <lineage>
        <taxon>Eukaryota</taxon>
        <taxon>Fungi</taxon>
        <taxon>Dikarya</taxon>
        <taxon>Basidiomycota</taxon>
        <taxon>Agaricomycotina</taxon>
        <taxon>Agaricomycetes</taxon>
        <taxon>Agaricomycetidae</taxon>
        <taxon>Atheliales</taxon>
        <taxon>Atheliaceae</taxon>
        <taxon>Piloderma</taxon>
    </lineage>
</organism>
<keyword evidence="1" id="KW-0472">Membrane</keyword>
<reference evidence="3" key="2">
    <citation type="submission" date="2015-01" db="EMBL/GenBank/DDBJ databases">
        <title>Evolutionary Origins and Diversification of the Mycorrhizal Mutualists.</title>
        <authorList>
            <consortium name="DOE Joint Genome Institute"/>
            <consortium name="Mycorrhizal Genomics Consortium"/>
            <person name="Kohler A."/>
            <person name="Kuo A."/>
            <person name="Nagy L.G."/>
            <person name="Floudas D."/>
            <person name="Copeland A."/>
            <person name="Barry K.W."/>
            <person name="Cichocki N."/>
            <person name="Veneault-Fourrey C."/>
            <person name="LaButti K."/>
            <person name="Lindquist E.A."/>
            <person name="Lipzen A."/>
            <person name="Lundell T."/>
            <person name="Morin E."/>
            <person name="Murat C."/>
            <person name="Riley R."/>
            <person name="Ohm R."/>
            <person name="Sun H."/>
            <person name="Tunlid A."/>
            <person name="Henrissat B."/>
            <person name="Grigoriev I.V."/>
            <person name="Hibbett D.S."/>
            <person name="Martin F."/>
        </authorList>
    </citation>
    <scope>NUCLEOTIDE SEQUENCE [LARGE SCALE GENOMIC DNA]</scope>
    <source>
        <strain evidence="3">F 1598</strain>
    </source>
</reference>
<sequence length="499" mass="57062">MSAHQGQLSESTPLLVSSSGLQFRNTLPSIAEGLDSLQTQGVRNFNFAEQSLSPFATQTAYRLLLLSQWREIIRHNAINTKDIWERLDQQARLSSDVKVLEDRIDSVWHDFIKEYRTPKEIEDILWLQFPADRNSHRFIRVVDYVAYLHGHLLTDDLIDISLQRRWKYGLEAVISSDGSLSQKMLKRYDALGTPRVLHFLELVGEFLLLISLIHFLLYPPTQPIVTGYLKQLGPREFFLILFPIALLARAWSMRDLPFVLVWSSFAFSLPSVPYPGDTSFMILHIALFVQIMFLHCPHPPSPLYLIPCHQSLPLSILLTHNTSRMLVPIILFFLPVLLLATLLLSFALADEGLKLSFIDTLDPSPMQTRTVFLVLFAVVTLLLLLSLFVGAAKYPSLSNIDQSVTPFDRRWNRYSRRIGLEARGAFVHALLRYSKPYYFPPPLNLLHLLLVRLPGAVWSLFGMKEPSPHLEAVERILWRISVGPIVGATAGIWLWNFCK</sequence>
<feature type="transmembrane region" description="Helical" evidence="1">
    <location>
        <begin position="476"/>
        <end position="495"/>
    </location>
</feature>